<comment type="caution">
    <text evidence="2">The sequence shown here is derived from an EMBL/GenBank/DDBJ whole genome shotgun (WGS) entry which is preliminary data.</text>
</comment>
<dbReference type="AlphaFoldDB" id="A0A5D6V7Z6"/>
<feature type="domain" description="ATP-grasp" evidence="1">
    <location>
        <begin position="15"/>
        <end position="84"/>
    </location>
</feature>
<gene>
    <name evidence="2" type="ORF">FY528_07080</name>
</gene>
<dbReference type="Pfam" id="PF14243">
    <property type="entry name" value="R2K_3"/>
    <property type="match status" value="1"/>
</dbReference>
<accession>A0A5D6V7Z6</accession>
<dbReference type="EMBL" id="VTHL01000005">
    <property type="protein sequence ID" value="TYZ11450.1"/>
    <property type="molecule type" value="Genomic_DNA"/>
</dbReference>
<evidence type="ECO:0000313" key="3">
    <source>
        <dbReference type="Proteomes" id="UP000322791"/>
    </source>
</evidence>
<keyword evidence="3" id="KW-1185">Reference proteome</keyword>
<reference evidence="2 3" key="1">
    <citation type="submission" date="2019-08" db="EMBL/GenBank/DDBJ databases">
        <authorList>
            <person name="Seo M.-J."/>
        </authorList>
    </citation>
    <scope>NUCLEOTIDE SEQUENCE [LARGE SCALE GENOMIC DNA]</scope>
    <source>
        <strain evidence="2 3">KIGAM108</strain>
    </source>
</reference>
<evidence type="ECO:0000259" key="1">
    <source>
        <dbReference type="Pfam" id="PF14243"/>
    </source>
</evidence>
<organism evidence="2 3">
    <name type="scientific">Hymenobacter lutimineralis</name>
    <dbReference type="NCBI Taxonomy" id="2606448"/>
    <lineage>
        <taxon>Bacteria</taxon>
        <taxon>Pseudomonadati</taxon>
        <taxon>Bacteroidota</taxon>
        <taxon>Cytophagia</taxon>
        <taxon>Cytophagales</taxon>
        <taxon>Hymenobacteraceae</taxon>
        <taxon>Hymenobacter</taxon>
    </lineage>
</organism>
<name>A0A5D6V7Z6_9BACT</name>
<dbReference type="Proteomes" id="UP000322791">
    <property type="component" value="Unassembled WGS sequence"/>
</dbReference>
<proteinExistence type="predicted"/>
<sequence length="99" mass="10698">MPDELLFVRQYVPLTADSERRFFVVAGTAYGAEKTSLPTALQPVLDALKPRLFYSLDVALTQAGVPVVVEVGDGQVSDLKEWTLVDFGASVLRSLAAVT</sequence>
<evidence type="ECO:0000313" key="2">
    <source>
        <dbReference type="EMBL" id="TYZ11450.1"/>
    </source>
</evidence>
<dbReference type="InterPro" id="IPR025643">
    <property type="entry name" value="R2K_3"/>
</dbReference>
<protein>
    <recommendedName>
        <fullName evidence="1">ATP-grasp domain-containing protein</fullName>
    </recommendedName>
</protein>